<dbReference type="AlphaFoldDB" id="A0A127EGZ7"/>
<dbReference type="Pfam" id="PF12650">
    <property type="entry name" value="DUF3784"/>
    <property type="match status" value="1"/>
</dbReference>
<proteinExistence type="predicted"/>
<dbReference type="InterPro" id="IPR017259">
    <property type="entry name" value="UCP037672"/>
</dbReference>
<name>A0A127EGZ7_CLOPF</name>
<feature type="transmembrane region" description="Helical" evidence="1">
    <location>
        <begin position="60"/>
        <end position="93"/>
    </location>
</feature>
<evidence type="ECO:0000256" key="1">
    <source>
        <dbReference type="SAM" id="Phobius"/>
    </source>
</evidence>
<keyword evidence="1" id="KW-0812">Transmembrane</keyword>
<evidence type="ECO:0000313" key="2">
    <source>
        <dbReference type="EMBL" id="AMN35225.1"/>
    </source>
</evidence>
<evidence type="ECO:0008006" key="4">
    <source>
        <dbReference type="Google" id="ProtNLM"/>
    </source>
</evidence>
<protein>
    <recommendedName>
        <fullName evidence="4">DUF3784 domain-containing protein</fullName>
    </recommendedName>
</protein>
<reference evidence="2 3" key="1">
    <citation type="journal article" date="2016" name="PLoS ONE">
        <title>Plasmid Characterization and Chromosome Analysis of Two netF+ Clostridium perfringens Isolates Associated with Foal and Canine Necrotizing Enteritis.</title>
        <authorList>
            <person name="Mehdizadeh Gohari I."/>
            <person name="Kropinski A.M."/>
            <person name="Weese S.J."/>
            <person name="Parreira V.R."/>
            <person name="Whitehead A.E."/>
            <person name="Boerlin P."/>
            <person name="Prescott J.F."/>
        </authorList>
    </citation>
    <scope>NUCLEOTIDE SEQUENCE [LARGE SCALE GENOMIC DNA]</scope>
    <source>
        <strain evidence="2 3">JP838</strain>
    </source>
</reference>
<dbReference type="OrthoDB" id="2082701at2"/>
<keyword evidence="1" id="KW-1133">Transmembrane helix</keyword>
<accession>A0A127EGZ7</accession>
<gene>
    <name evidence="2" type="ORF">JFP838_05490</name>
</gene>
<organism evidence="2 3">
    <name type="scientific">Clostridium perfringens</name>
    <dbReference type="NCBI Taxonomy" id="1502"/>
    <lineage>
        <taxon>Bacteria</taxon>
        <taxon>Bacillati</taxon>
        <taxon>Bacillota</taxon>
        <taxon>Clostridia</taxon>
        <taxon>Eubacteriales</taxon>
        <taxon>Clostridiaceae</taxon>
        <taxon>Clostridium</taxon>
    </lineage>
</organism>
<dbReference type="PATRIC" id="fig|1502.177.peg.1102"/>
<sequence>MNVGMIACLTLGIFFLIFSICFAILKEKGAILVSGFNSFSKAEREKYDQKRISLDMRNSFFLWAMILFIGALLSYFVSQYCAIIAFIIWLILFFKDAHISATKAFEKYKL</sequence>
<dbReference type="EMBL" id="CP010994">
    <property type="protein sequence ID" value="AMN35225.1"/>
    <property type="molecule type" value="Genomic_DNA"/>
</dbReference>
<dbReference type="Proteomes" id="UP000070260">
    <property type="component" value="Chromosome"/>
</dbReference>
<keyword evidence="1" id="KW-0472">Membrane</keyword>
<dbReference type="RefSeq" id="WP_061427108.1">
    <property type="nucleotide sequence ID" value="NZ_CATNZO010000001.1"/>
</dbReference>
<evidence type="ECO:0000313" key="3">
    <source>
        <dbReference type="Proteomes" id="UP000070260"/>
    </source>
</evidence>